<evidence type="ECO:0000313" key="1">
    <source>
        <dbReference type="EMBL" id="MCZ3621888.1"/>
    </source>
</evidence>
<keyword evidence="2" id="KW-1185">Reference proteome</keyword>
<gene>
    <name evidence="1" type="ORF">L2772_03250</name>
</gene>
<name>A0ABT4K171_9LACO</name>
<evidence type="ECO:0000313" key="2">
    <source>
        <dbReference type="Proteomes" id="UP001211420"/>
    </source>
</evidence>
<reference evidence="1 2" key="1">
    <citation type="submission" date="2022-01" db="EMBL/GenBank/DDBJ databases">
        <title>VMRC isolate genome collection.</title>
        <authorList>
            <person name="France M."/>
            <person name="Rutt L."/>
            <person name="Humphrys M."/>
            <person name="Ravel J."/>
        </authorList>
    </citation>
    <scope>NUCLEOTIDE SEQUENCE [LARGE SCALE GENOMIC DNA]</scope>
    <source>
        <strain evidence="1 2">C0172B4</strain>
    </source>
</reference>
<organism evidence="1 2">
    <name type="scientific">Lactobacillus mulieris</name>
    <dbReference type="NCBI Taxonomy" id="2508708"/>
    <lineage>
        <taxon>Bacteria</taxon>
        <taxon>Bacillati</taxon>
        <taxon>Bacillota</taxon>
        <taxon>Bacilli</taxon>
        <taxon>Lactobacillales</taxon>
        <taxon>Lactobacillaceae</taxon>
        <taxon>Lactobacillus</taxon>
    </lineage>
</organism>
<comment type="caution">
    <text evidence="1">The sequence shown here is derived from an EMBL/GenBank/DDBJ whole genome shotgun (WGS) entry which is preliminary data.</text>
</comment>
<dbReference type="EMBL" id="JAKHPW010000002">
    <property type="protein sequence ID" value="MCZ3621888.1"/>
    <property type="molecule type" value="Genomic_DNA"/>
</dbReference>
<proteinExistence type="predicted"/>
<dbReference type="Proteomes" id="UP001211420">
    <property type="component" value="Unassembled WGS sequence"/>
</dbReference>
<dbReference type="RefSeq" id="WP_269254495.1">
    <property type="nucleotide sequence ID" value="NZ_JAKHPU010000002.1"/>
</dbReference>
<protein>
    <recommendedName>
        <fullName evidence="3">DUF4274 domain-containing protein</fullName>
    </recommendedName>
</protein>
<sequence length="216" mass="25420">MYQIDTDKLKKFFKNLSKEDKAKFAEALGFKDYQKEEGYIVPTADDFDDSFANQLDKDDKWALLAFLVFFDTCYQSYLSGLIVPGISDDYKFHRIYGTAVLLSQVFWAWTNGDSDTLDFNFKKLEEYITFDRFDKKYLEVYEIGLKDDSDNVLARFRVSRQLDKINPRIYKVKTWLLDGNEMMAFLDLSNPDTYFSKIAFNGDTEKFCRFLGLLKD</sequence>
<accession>A0ABT4K171</accession>
<evidence type="ECO:0008006" key="3">
    <source>
        <dbReference type="Google" id="ProtNLM"/>
    </source>
</evidence>